<evidence type="ECO:0000313" key="4">
    <source>
        <dbReference type="Proteomes" id="UP000035680"/>
    </source>
</evidence>
<feature type="domain" description="ShKT" evidence="3">
    <location>
        <begin position="108"/>
        <end position="142"/>
    </location>
</feature>
<dbReference type="PROSITE" id="PS51670">
    <property type="entry name" value="SHKT"/>
    <property type="match status" value="3"/>
</dbReference>
<dbReference type="AlphaFoldDB" id="A0A0K0G0J2"/>
<feature type="domain" description="ShKT" evidence="3">
    <location>
        <begin position="157"/>
        <end position="192"/>
    </location>
</feature>
<proteinExistence type="predicted"/>
<sequence>MRLFIYLLLLQYYFVGVVCPGNCNYVIANANCQQFQNIGTNGNDLWIYRCRMNGERLWCREEYDANGAPTNYCCSNINNFVNALDELDDLYNNDRFGTDIDDDDDTTCFDVFPNCANMLQFCNVVAQRTTMRANCARSCNFCGTNAGVAIPVTVKPCVDNPTANCYKLKQFCQDTNYYNFMIKECPVTCDKCKDPMDWNNRTSTVSPPTRTMIICFDKDRSCPRTRSMCDYPPKKRYYRRECKRSCGYCH</sequence>
<keyword evidence="2" id="KW-0732">Signal</keyword>
<name>A0A0K0G0J2_STRVS</name>
<evidence type="ECO:0000313" key="5">
    <source>
        <dbReference type="WBParaSite" id="SVE_1822700.1"/>
    </source>
</evidence>
<dbReference type="Pfam" id="PF01549">
    <property type="entry name" value="ShK"/>
    <property type="match status" value="3"/>
</dbReference>
<dbReference type="Proteomes" id="UP000035680">
    <property type="component" value="Unassembled WGS sequence"/>
</dbReference>
<reference evidence="5" key="2">
    <citation type="submission" date="2015-08" db="UniProtKB">
        <authorList>
            <consortium name="WormBaseParasite"/>
        </authorList>
    </citation>
    <scope>IDENTIFICATION</scope>
</reference>
<evidence type="ECO:0000256" key="2">
    <source>
        <dbReference type="SAM" id="SignalP"/>
    </source>
</evidence>
<dbReference type="WBParaSite" id="SVE_1822700.1">
    <property type="protein sequence ID" value="SVE_1822700.1"/>
    <property type="gene ID" value="SVE_1822700"/>
</dbReference>
<reference evidence="4" key="1">
    <citation type="submission" date="2014-07" db="EMBL/GenBank/DDBJ databases">
        <authorList>
            <person name="Martin A.A"/>
            <person name="De Silva N."/>
        </authorList>
    </citation>
    <scope>NUCLEOTIDE SEQUENCE</scope>
</reference>
<organism evidence="4 5">
    <name type="scientific">Strongyloides venezuelensis</name>
    <name type="common">Threadworm</name>
    <dbReference type="NCBI Taxonomy" id="75913"/>
    <lineage>
        <taxon>Eukaryota</taxon>
        <taxon>Metazoa</taxon>
        <taxon>Ecdysozoa</taxon>
        <taxon>Nematoda</taxon>
        <taxon>Chromadorea</taxon>
        <taxon>Rhabditida</taxon>
        <taxon>Tylenchina</taxon>
        <taxon>Panagrolaimomorpha</taxon>
        <taxon>Strongyloidoidea</taxon>
        <taxon>Strongyloididae</taxon>
        <taxon>Strongyloides</taxon>
    </lineage>
</organism>
<dbReference type="Gene3D" id="1.10.10.1940">
    <property type="match status" value="2"/>
</dbReference>
<accession>A0A0K0G0J2</accession>
<keyword evidence="4" id="KW-1185">Reference proteome</keyword>
<feature type="disulfide bond" evidence="1">
    <location>
        <begin position="108"/>
        <end position="142"/>
    </location>
</feature>
<evidence type="ECO:0000259" key="3">
    <source>
        <dbReference type="PROSITE" id="PS51670"/>
    </source>
</evidence>
<dbReference type="InterPro" id="IPR003582">
    <property type="entry name" value="ShKT_dom"/>
</dbReference>
<protein>
    <submittedName>
        <fullName evidence="5">ShKT domain-containing protein</fullName>
    </submittedName>
</protein>
<dbReference type="SMART" id="SM00254">
    <property type="entry name" value="ShKT"/>
    <property type="match status" value="3"/>
</dbReference>
<dbReference type="PANTHER" id="PTHR21724">
    <property type="entry name" value="SHKT DOMAIN-CONTAINING PROTEIN"/>
    <property type="match status" value="1"/>
</dbReference>
<feature type="disulfide bond" evidence="1">
    <location>
        <begin position="215"/>
        <end position="249"/>
    </location>
</feature>
<evidence type="ECO:0000256" key="1">
    <source>
        <dbReference type="PROSITE-ProRule" id="PRU01005"/>
    </source>
</evidence>
<feature type="chain" id="PRO_5005330340" evidence="2">
    <location>
        <begin position="21"/>
        <end position="250"/>
    </location>
</feature>
<feature type="signal peptide" evidence="2">
    <location>
        <begin position="1"/>
        <end position="20"/>
    </location>
</feature>
<comment type="caution">
    <text evidence="1">Lacks conserved residue(s) required for the propagation of feature annotation.</text>
</comment>
<keyword evidence="1" id="KW-1015">Disulfide bond</keyword>
<feature type="domain" description="ShKT" evidence="3">
    <location>
        <begin position="215"/>
        <end position="249"/>
    </location>
</feature>
<dbReference type="PANTHER" id="PTHR21724:SF108">
    <property type="entry name" value="SHKT DOMAIN-CONTAINING PROTEIN"/>
    <property type="match status" value="1"/>
</dbReference>